<dbReference type="PANTHER" id="PTHR12788:SF10">
    <property type="entry name" value="PROTEIN-TYROSINE SULFOTRANSFERASE"/>
    <property type="match status" value="1"/>
</dbReference>
<dbReference type="GO" id="GO:0008476">
    <property type="term" value="F:protein-tyrosine sulfotransferase activity"/>
    <property type="evidence" value="ECO:0007669"/>
    <property type="project" value="InterPro"/>
</dbReference>
<organism evidence="2 3">
    <name type="scientific">Rhizomicrobium palustre</name>
    <dbReference type="NCBI Taxonomy" id="189966"/>
    <lineage>
        <taxon>Bacteria</taxon>
        <taxon>Pseudomonadati</taxon>
        <taxon>Pseudomonadota</taxon>
        <taxon>Alphaproteobacteria</taxon>
        <taxon>Micropepsales</taxon>
        <taxon>Micropepsaceae</taxon>
        <taxon>Rhizomicrobium</taxon>
    </lineage>
</organism>
<dbReference type="AlphaFoldDB" id="A0A846MYC9"/>
<name>A0A846MYC9_9PROT</name>
<keyword evidence="3" id="KW-1185">Reference proteome</keyword>
<dbReference type="SUPFAM" id="SSF48452">
    <property type="entry name" value="TPR-like"/>
    <property type="match status" value="1"/>
</dbReference>
<comment type="caution">
    <text evidence="2">The sequence shown here is derived from an EMBL/GenBank/DDBJ whole genome shotgun (WGS) entry which is preliminary data.</text>
</comment>
<keyword evidence="1" id="KW-0808">Transferase</keyword>
<dbReference type="Pfam" id="PF13432">
    <property type="entry name" value="TPR_16"/>
    <property type="match status" value="1"/>
</dbReference>
<dbReference type="Gene3D" id="3.40.50.300">
    <property type="entry name" value="P-loop containing nucleotide triphosphate hydrolases"/>
    <property type="match status" value="1"/>
</dbReference>
<dbReference type="PANTHER" id="PTHR12788">
    <property type="entry name" value="PROTEIN-TYROSINE SULFOTRANSFERASE 2"/>
    <property type="match status" value="1"/>
</dbReference>
<accession>A0A846MYC9</accession>
<dbReference type="RefSeq" id="WP_167082023.1">
    <property type="nucleotide sequence ID" value="NZ_BAAADC010000001.1"/>
</dbReference>
<evidence type="ECO:0000256" key="1">
    <source>
        <dbReference type="ARBA" id="ARBA00022679"/>
    </source>
</evidence>
<reference evidence="2 3" key="1">
    <citation type="submission" date="2020-03" db="EMBL/GenBank/DDBJ databases">
        <title>Genomic Encyclopedia of Type Strains, Phase IV (KMG-IV): sequencing the most valuable type-strain genomes for metagenomic binning, comparative biology and taxonomic classification.</title>
        <authorList>
            <person name="Goeker M."/>
        </authorList>
    </citation>
    <scope>NUCLEOTIDE SEQUENCE [LARGE SCALE GENOMIC DNA]</scope>
    <source>
        <strain evidence="2 3">DSM 19867</strain>
    </source>
</reference>
<proteinExistence type="predicted"/>
<dbReference type="EMBL" id="JAASRM010000001">
    <property type="protein sequence ID" value="NIK87977.1"/>
    <property type="molecule type" value="Genomic_DNA"/>
</dbReference>
<dbReference type="Pfam" id="PF13469">
    <property type="entry name" value="Sulfotransfer_3"/>
    <property type="match status" value="1"/>
</dbReference>
<dbReference type="InterPro" id="IPR019734">
    <property type="entry name" value="TPR_rpt"/>
</dbReference>
<evidence type="ECO:0000313" key="2">
    <source>
        <dbReference type="EMBL" id="NIK87977.1"/>
    </source>
</evidence>
<dbReference type="InterPro" id="IPR011990">
    <property type="entry name" value="TPR-like_helical_dom_sf"/>
</dbReference>
<sequence>MSEASSKKISAILAGEAHALLRANRFAEAETRFRQAVAQDGADFALRYNFGVLLLKTRRPGEALIHLEAATRLNPKAPEAYRALAGAHFALARPDGAIAALKCFVALEPSDQAAMHELIRLLMQEERREEAADVLRAAREQTPRQAFLPLMLANVLRVIGKLSEARAVLEEDARTGAEFYLLADLKRFAPGDPVLAVMERYLQTATEGEDIALTKFALAKAYGDIGAPEKGFTLLGEANRFMRRRTSYREAQNMGHYARTRSAFTPSLMAQKRGIGSDSEAPIFILGMPRSGTTLVEQILASHKDVAGASENGVLPPLVTRFIPRFPEGVAGVGDLKYFAAEYLKGMGRLLEGKVRVTDKSLDSVFYAGLLHLAFPRARFIWVQRDPIDTCLSCYGRRFVQGVQYAYDLGELGRAFHAYEGLMEHWQSLLPPEILLRVRYEEVVADLEGQARRMLDHCGLEFDPACLAFHSSARPVFTASAAQVRQPLYKTSVGRWRPSDAELRPLLYGLGLMKGA</sequence>
<protein>
    <submittedName>
        <fullName evidence="2">Tetratricopeptide (TPR) repeat protein</fullName>
    </submittedName>
</protein>
<dbReference type="InterPro" id="IPR027417">
    <property type="entry name" value="P-loop_NTPase"/>
</dbReference>
<evidence type="ECO:0000313" key="3">
    <source>
        <dbReference type="Proteomes" id="UP000570514"/>
    </source>
</evidence>
<dbReference type="Proteomes" id="UP000570514">
    <property type="component" value="Unassembled WGS sequence"/>
</dbReference>
<dbReference type="SMART" id="SM00028">
    <property type="entry name" value="TPR"/>
    <property type="match status" value="3"/>
</dbReference>
<dbReference type="SUPFAM" id="SSF52540">
    <property type="entry name" value="P-loop containing nucleoside triphosphate hydrolases"/>
    <property type="match status" value="1"/>
</dbReference>
<gene>
    <name evidence="2" type="ORF">FHS83_001295</name>
</gene>
<dbReference type="Gene3D" id="1.25.40.10">
    <property type="entry name" value="Tetratricopeptide repeat domain"/>
    <property type="match status" value="2"/>
</dbReference>
<dbReference type="InterPro" id="IPR026634">
    <property type="entry name" value="TPST-like"/>
</dbReference>